<evidence type="ECO:0000313" key="3">
    <source>
        <dbReference type="EMBL" id="KIJ64277.1"/>
    </source>
</evidence>
<keyword evidence="4" id="KW-1185">Reference proteome</keyword>
<accession>A0A0C9WFL1</accession>
<dbReference type="Proteomes" id="UP000053820">
    <property type="component" value="Unassembled WGS sequence"/>
</dbReference>
<dbReference type="PANTHER" id="PTHR35870:SF1">
    <property type="entry name" value="PROTEIN, PUTATIVE (AFU_ORTHOLOGUE AFUA_5G03330)-RELATED"/>
    <property type="match status" value="1"/>
</dbReference>
<proteinExistence type="predicted"/>
<evidence type="ECO:0000313" key="4">
    <source>
        <dbReference type="Proteomes" id="UP000053820"/>
    </source>
</evidence>
<evidence type="ECO:0000256" key="1">
    <source>
        <dbReference type="ARBA" id="ARBA00023002"/>
    </source>
</evidence>
<reference evidence="3 4" key="1">
    <citation type="submission" date="2014-04" db="EMBL/GenBank/DDBJ databases">
        <title>Evolutionary Origins and Diversification of the Mycorrhizal Mutualists.</title>
        <authorList>
            <consortium name="DOE Joint Genome Institute"/>
            <consortium name="Mycorrhizal Genomics Consortium"/>
            <person name="Kohler A."/>
            <person name="Kuo A."/>
            <person name="Nagy L.G."/>
            <person name="Floudas D."/>
            <person name="Copeland A."/>
            <person name="Barry K.W."/>
            <person name="Cichocki N."/>
            <person name="Veneault-Fourrey C."/>
            <person name="LaButti K."/>
            <person name="Lindquist E.A."/>
            <person name="Lipzen A."/>
            <person name="Lundell T."/>
            <person name="Morin E."/>
            <person name="Murat C."/>
            <person name="Riley R."/>
            <person name="Ohm R."/>
            <person name="Sun H."/>
            <person name="Tunlid A."/>
            <person name="Henrissat B."/>
            <person name="Grigoriev I.V."/>
            <person name="Hibbett D.S."/>
            <person name="Martin F."/>
        </authorList>
    </citation>
    <scope>NUCLEOTIDE SEQUENCE [LARGE SCALE GENOMIC DNA]</scope>
    <source>
        <strain evidence="3 4">MD-312</strain>
    </source>
</reference>
<sequence>MSSNGITNDQKLDALFPAPSLPPSALSPQRFPGGNIESLAALQHVFKDNHRRHHIFFNHTRFHNHITHRALALYALGGSASLIEGYYEQDGKNQRPAFESPEPINGDNFVEHLGDENCYQGYVAFFSKQIDEKGAAETLEEFVFSEKYNFREGLNAESQPEMLFRFMDGVIHPMIHAGYGVEFGIKGMLAEGLALAAVHETCEKAFFPRSFFAAGTTTPVDEAASLLSSLVLNAKPLAAPKVSKTGGVHAFDVMARMLKDDQFKPKEVIDFVGQYNVTLAKHAAEIRRYAEQWTVDLTNPNEIERKMEELLWVSSVLYAVGGFNETKGYTADFFLMHMVTSSLFLPSLVPYLSPGSQVLLLRSYFMSVLTWWVARGLPALNFKSFMTFAPTVPTVPNLLAPQTTTTETDPIPNPILPILQSTITHPNDHLAKIQRAFAHFNTLYSARPAGYFKGTELEDAELLDGSLFVRAAILTTDYMGWVREGQTGKMWSFEGFYDQWL</sequence>
<feature type="region of interest" description="Disordered" evidence="2">
    <location>
        <begin position="1"/>
        <end position="29"/>
    </location>
</feature>
<dbReference type="AlphaFoldDB" id="A0A0C9WFL1"/>
<evidence type="ECO:0000256" key="2">
    <source>
        <dbReference type="SAM" id="MobiDB-lite"/>
    </source>
</evidence>
<gene>
    <name evidence="3" type="ORF">HYDPIDRAFT_167993</name>
</gene>
<keyword evidence="1" id="KW-0560">Oxidoreductase</keyword>
<dbReference type="InterPro" id="IPR025337">
    <property type="entry name" value="Questin_oxidase-like"/>
</dbReference>
<dbReference type="GO" id="GO:0016491">
    <property type="term" value="F:oxidoreductase activity"/>
    <property type="evidence" value="ECO:0007669"/>
    <property type="project" value="UniProtKB-KW"/>
</dbReference>
<evidence type="ECO:0008006" key="5">
    <source>
        <dbReference type="Google" id="ProtNLM"/>
    </source>
</evidence>
<dbReference type="Pfam" id="PF14027">
    <property type="entry name" value="Questin_oxidase"/>
    <property type="match status" value="1"/>
</dbReference>
<name>A0A0C9WFL1_9AGAM</name>
<dbReference type="OrthoDB" id="10004862at2759"/>
<organism evidence="3 4">
    <name type="scientific">Hydnomerulius pinastri MD-312</name>
    <dbReference type="NCBI Taxonomy" id="994086"/>
    <lineage>
        <taxon>Eukaryota</taxon>
        <taxon>Fungi</taxon>
        <taxon>Dikarya</taxon>
        <taxon>Basidiomycota</taxon>
        <taxon>Agaricomycotina</taxon>
        <taxon>Agaricomycetes</taxon>
        <taxon>Agaricomycetidae</taxon>
        <taxon>Boletales</taxon>
        <taxon>Boletales incertae sedis</taxon>
        <taxon>Leucogyrophana</taxon>
    </lineage>
</organism>
<protein>
    <recommendedName>
        <fullName evidence="5">Oxidoreductase AflY</fullName>
    </recommendedName>
</protein>
<dbReference type="PANTHER" id="PTHR35870">
    <property type="entry name" value="PROTEIN, PUTATIVE (AFU_ORTHOLOGUE AFUA_5G03330)-RELATED"/>
    <property type="match status" value="1"/>
</dbReference>
<dbReference type="EMBL" id="KN839847">
    <property type="protein sequence ID" value="KIJ64277.1"/>
    <property type="molecule type" value="Genomic_DNA"/>
</dbReference>
<dbReference type="HOGENOM" id="CLU_019145_1_0_1"/>
<feature type="compositionally biased region" description="Low complexity" evidence="2">
    <location>
        <begin position="14"/>
        <end position="28"/>
    </location>
</feature>